<evidence type="ECO:0000256" key="1">
    <source>
        <dbReference type="SAM" id="MobiDB-lite"/>
    </source>
</evidence>
<proteinExistence type="predicted"/>
<feature type="region of interest" description="Disordered" evidence="1">
    <location>
        <begin position="1"/>
        <end position="38"/>
    </location>
</feature>
<feature type="compositionally biased region" description="Basic and acidic residues" evidence="1">
    <location>
        <begin position="8"/>
        <end position="27"/>
    </location>
</feature>
<name>A0A5B7JSK2_PORTR</name>
<evidence type="ECO:0000313" key="3">
    <source>
        <dbReference type="Proteomes" id="UP000324222"/>
    </source>
</evidence>
<organism evidence="2 3">
    <name type="scientific">Portunus trituberculatus</name>
    <name type="common">Swimming crab</name>
    <name type="synonym">Neptunus trituberculatus</name>
    <dbReference type="NCBI Taxonomy" id="210409"/>
    <lineage>
        <taxon>Eukaryota</taxon>
        <taxon>Metazoa</taxon>
        <taxon>Ecdysozoa</taxon>
        <taxon>Arthropoda</taxon>
        <taxon>Crustacea</taxon>
        <taxon>Multicrustacea</taxon>
        <taxon>Malacostraca</taxon>
        <taxon>Eumalacostraca</taxon>
        <taxon>Eucarida</taxon>
        <taxon>Decapoda</taxon>
        <taxon>Pleocyemata</taxon>
        <taxon>Brachyura</taxon>
        <taxon>Eubrachyura</taxon>
        <taxon>Portunoidea</taxon>
        <taxon>Portunidae</taxon>
        <taxon>Portuninae</taxon>
        <taxon>Portunus</taxon>
    </lineage>
</organism>
<evidence type="ECO:0000313" key="2">
    <source>
        <dbReference type="EMBL" id="MPC99102.1"/>
    </source>
</evidence>
<dbReference type="Proteomes" id="UP000324222">
    <property type="component" value="Unassembled WGS sequence"/>
</dbReference>
<dbReference type="AlphaFoldDB" id="A0A5B7JSK2"/>
<reference evidence="2 3" key="1">
    <citation type="submission" date="2019-05" db="EMBL/GenBank/DDBJ databases">
        <title>Another draft genome of Portunus trituberculatus and its Hox gene families provides insights of decapod evolution.</title>
        <authorList>
            <person name="Jeong J.-H."/>
            <person name="Song I."/>
            <person name="Kim S."/>
            <person name="Choi T."/>
            <person name="Kim D."/>
            <person name="Ryu S."/>
            <person name="Kim W."/>
        </authorList>
    </citation>
    <scope>NUCLEOTIDE SEQUENCE [LARGE SCALE GENOMIC DNA]</scope>
    <source>
        <tissue evidence="2">Muscle</tissue>
    </source>
</reference>
<keyword evidence="3" id="KW-1185">Reference proteome</keyword>
<gene>
    <name evidence="2" type="ORF">E2C01_094498</name>
</gene>
<accession>A0A5B7JSK2</accession>
<dbReference type="EMBL" id="VSRR010116962">
    <property type="protein sequence ID" value="MPC99102.1"/>
    <property type="molecule type" value="Genomic_DNA"/>
</dbReference>
<sequence length="121" mass="13263">MGKAPRGTGEEQRPRERGTSGWQDHRAARQRRHAAVDSGTSAGVLLKFLGPSPYHATPCEALLASPRASPARHDAHDGRIMKCRSYDAPWGLMTDIRVSNKTNTYLIYPLPAAATNPNMQL</sequence>
<protein>
    <submittedName>
        <fullName evidence="2">Uncharacterized protein</fullName>
    </submittedName>
</protein>
<comment type="caution">
    <text evidence="2">The sequence shown here is derived from an EMBL/GenBank/DDBJ whole genome shotgun (WGS) entry which is preliminary data.</text>
</comment>